<dbReference type="PANTHER" id="PTHR20883">
    <property type="entry name" value="PHYTANOYL-COA DIOXYGENASE DOMAIN CONTAINING 1"/>
    <property type="match status" value="1"/>
</dbReference>
<dbReference type="SUPFAM" id="SSF51197">
    <property type="entry name" value="Clavaminate synthase-like"/>
    <property type="match status" value="1"/>
</dbReference>
<gene>
    <name evidence="5" type="ORF">HAND00432_LOCUS6865</name>
    <name evidence="4" type="ORF">HAND1043_LOCUS24734</name>
</gene>
<evidence type="ECO:0000256" key="3">
    <source>
        <dbReference type="SAM" id="SignalP"/>
    </source>
</evidence>
<dbReference type="Gene3D" id="2.60.120.620">
    <property type="entry name" value="q2cbj1_9rhob like domain"/>
    <property type="match status" value="1"/>
</dbReference>
<organism evidence="4">
    <name type="scientific">Hemiselmis andersenii</name>
    <name type="common">Cryptophyte alga</name>
    <dbReference type="NCBI Taxonomy" id="464988"/>
    <lineage>
        <taxon>Eukaryota</taxon>
        <taxon>Cryptophyceae</taxon>
        <taxon>Cryptomonadales</taxon>
        <taxon>Hemiselmidaceae</taxon>
        <taxon>Hemiselmis</taxon>
    </lineage>
</organism>
<dbReference type="EMBL" id="HBFK01040737">
    <property type="protein sequence ID" value="CAD8758220.1"/>
    <property type="molecule type" value="Transcribed_RNA"/>
</dbReference>
<dbReference type="PANTHER" id="PTHR20883:SF49">
    <property type="entry name" value="PHYTANOYL-COA DIOXYGENASE"/>
    <property type="match status" value="1"/>
</dbReference>
<proteinExistence type="predicted"/>
<feature type="signal peptide" evidence="3">
    <location>
        <begin position="1"/>
        <end position="23"/>
    </location>
</feature>
<dbReference type="Pfam" id="PF05721">
    <property type="entry name" value="PhyH"/>
    <property type="match status" value="1"/>
</dbReference>
<feature type="chain" id="PRO_5036191907" description="Fe2OG dioxygenase domain-containing protein" evidence="3">
    <location>
        <begin position="24"/>
        <end position="460"/>
    </location>
</feature>
<dbReference type="EMBL" id="HBFX01011627">
    <property type="protein sequence ID" value="CAD8952329.1"/>
    <property type="molecule type" value="Transcribed_RNA"/>
</dbReference>
<dbReference type="AlphaFoldDB" id="A0A6U2BCY1"/>
<feature type="region of interest" description="Disordered" evidence="2">
    <location>
        <begin position="49"/>
        <end position="84"/>
    </location>
</feature>
<feature type="compositionally biased region" description="Basic and acidic residues" evidence="2">
    <location>
        <begin position="70"/>
        <end position="82"/>
    </location>
</feature>
<evidence type="ECO:0000313" key="4">
    <source>
        <dbReference type="EMBL" id="CAD8758220.1"/>
    </source>
</evidence>
<evidence type="ECO:0000313" key="5">
    <source>
        <dbReference type="EMBL" id="CAD8952329.1"/>
    </source>
</evidence>
<comment type="cofactor">
    <cofactor evidence="1">
        <name>Fe cation</name>
        <dbReference type="ChEBI" id="CHEBI:24875"/>
    </cofactor>
</comment>
<keyword evidence="3" id="KW-0732">Signal</keyword>
<protein>
    <recommendedName>
        <fullName evidence="6">Fe2OG dioxygenase domain-containing protein</fullName>
    </recommendedName>
</protein>
<evidence type="ECO:0008006" key="6">
    <source>
        <dbReference type="Google" id="ProtNLM"/>
    </source>
</evidence>
<evidence type="ECO:0000256" key="2">
    <source>
        <dbReference type="SAM" id="MobiDB-lite"/>
    </source>
</evidence>
<accession>A0A6U2BCY1</accession>
<evidence type="ECO:0000256" key="1">
    <source>
        <dbReference type="ARBA" id="ARBA00001962"/>
    </source>
</evidence>
<dbReference type="InterPro" id="IPR008775">
    <property type="entry name" value="Phytyl_CoA_dOase-like"/>
</dbReference>
<reference evidence="4" key="1">
    <citation type="submission" date="2021-01" db="EMBL/GenBank/DDBJ databases">
        <authorList>
            <person name="Corre E."/>
            <person name="Pelletier E."/>
            <person name="Niang G."/>
            <person name="Scheremetjew M."/>
            <person name="Finn R."/>
            <person name="Kale V."/>
            <person name="Holt S."/>
            <person name="Cochrane G."/>
            <person name="Meng A."/>
            <person name="Brown T."/>
            <person name="Cohen L."/>
        </authorList>
    </citation>
    <scope>NUCLEOTIDE SEQUENCE</scope>
    <source>
        <strain evidence="4">CCMP441</strain>
        <strain evidence="5">CCMP644</strain>
    </source>
</reference>
<sequence length="460" mass="50980">MVAHATLSLSLSLVLLAAPATNAFSTPSPVALRSSPNFSPSLRSARAGRMLPSMVLTPDRDMRGISAPSKKAEAHTGPKESTSKPPIGIWDLMTKYSYGQQTPDIPFPIEYDPDQPPEDFDGITTEHLQTLERDGVVHIKGVLKPHWVEYLRDITEWQIQNPHIWAVPGVVSGLYDYIQRSAWTTNEGFAKFLYYSPVASVLGQMAGCGWFPEGDARGHHEVRISTDLLMVNPNKGFKWHQDNQNGPLTSGHGGKLDALRFWVTMDDTPADYGAPVYLRKSHLNKLVGKDEVFVDLEEGDLPEYADDVVEFRPKAGDMIIWHPRSIHKVEGAPNGWGDVKRRVLGGTVAIDDALYQGKKKALFSDMGRHNLGQGDPLKSPFFPIIYPKSDPQERAARERGEIGRSFEGFGRMVGSLLSTENFVQFSSWTKVVSNAKKIQEVNEPFISDKGEKGTGSNDKP</sequence>
<name>A0A6U2BCY1_HEMAN</name>